<sequence length="158" mass="17657">GKKNEDTLPELKVRGSCSRSWKKKNMPVLPFLLLSAVVLMCSGKLQEVHRIGVELALQNAGFDVVYIYHNFYLKATTCKRGTENADTSTCAFRNDRPLIDCAICYKTFAGKIESEPIPYINCVHKPALTEEIKKERIDHCNKMGYSSGSPTLLAVVSK</sequence>
<evidence type="ECO:0000313" key="6">
    <source>
        <dbReference type="Proteomes" id="UP000316079"/>
    </source>
</evidence>
<gene>
    <name evidence="5" type="ORF">DNTS_005121</name>
</gene>
<dbReference type="AlphaFoldDB" id="A0A553QJX8"/>
<organism evidence="5 6">
    <name type="scientific">Danionella cerebrum</name>
    <dbReference type="NCBI Taxonomy" id="2873325"/>
    <lineage>
        <taxon>Eukaryota</taxon>
        <taxon>Metazoa</taxon>
        <taxon>Chordata</taxon>
        <taxon>Craniata</taxon>
        <taxon>Vertebrata</taxon>
        <taxon>Euteleostomi</taxon>
        <taxon>Actinopterygii</taxon>
        <taxon>Neopterygii</taxon>
        <taxon>Teleostei</taxon>
        <taxon>Ostariophysi</taxon>
        <taxon>Cypriniformes</taxon>
        <taxon>Danionidae</taxon>
        <taxon>Danioninae</taxon>
        <taxon>Danionella</taxon>
    </lineage>
</organism>
<evidence type="ECO:0000313" key="5">
    <source>
        <dbReference type="EMBL" id="TRY90264.1"/>
    </source>
</evidence>
<dbReference type="Proteomes" id="UP000316079">
    <property type="component" value="Unassembled WGS sequence"/>
</dbReference>
<dbReference type="GO" id="GO:0050994">
    <property type="term" value="P:regulation of lipid catabolic process"/>
    <property type="evidence" value="ECO:0007669"/>
    <property type="project" value="InterPro"/>
</dbReference>
<dbReference type="PANTHER" id="PTHR15106">
    <property type="entry name" value="RETINOIC ACID RECEPTOR RESPONDER PROTEIN 2"/>
    <property type="match status" value="1"/>
</dbReference>
<accession>A0A553QJX8</accession>
<dbReference type="GO" id="GO:0006954">
    <property type="term" value="P:inflammatory response"/>
    <property type="evidence" value="ECO:0007669"/>
    <property type="project" value="InterPro"/>
</dbReference>
<keyword evidence="3" id="KW-0732">Signal</keyword>
<reference evidence="5 6" key="1">
    <citation type="journal article" date="2019" name="Sci. Data">
        <title>Hybrid genome assembly and annotation of Danionella translucida.</title>
        <authorList>
            <person name="Kadobianskyi M."/>
            <person name="Schulze L."/>
            <person name="Schuelke M."/>
            <person name="Judkewitz B."/>
        </authorList>
    </citation>
    <scope>NUCLEOTIDE SEQUENCE [LARGE SCALE GENOMIC DNA]</scope>
    <source>
        <strain evidence="5 6">Bolton</strain>
    </source>
</reference>
<proteinExistence type="predicted"/>
<evidence type="ECO:0000256" key="3">
    <source>
        <dbReference type="ARBA" id="ARBA00022729"/>
    </source>
</evidence>
<keyword evidence="4" id="KW-1015">Disulfide bond</keyword>
<name>A0A553QJX8_9TELE</name>
<evidence type="ECO:0000256" key="2">
    <source>
        <dbReference type="ARBA" id="ARBA00022525"/>
    </source>
</evidence>
<evidence type="ECO:0000256" key="4">
    <source>
        <dbReference type="ARBA" id="ARBA00023157"/>
    </source>
</evidence>
<protein>
    <submittedName>
        <fullName evidence="5">Uncharacterized protein</fullName>
    </submittedName>
</protein>
<dbReference type="OrthoDB" id="8547623at2759"/>
<keyword evidence="2" id="KW-0964">Secreted</keyword>
<comment type="subcellular location">
    <subcellularLocation>
        <location evidence="1">Secreted</location>
    </subcellularLocation>
</comment>
<dbReference type="PANTHER" id="PTHR15106:SF2">
    <property type="entry name" value="RETINOIC ACID RECEPTOR RESPONDER PROTEIN 2"/>
    <property type="match status" value="1"/>
</dbReference>
<comment type="caution">
    <text evidence="5">The sequence shown here is derived from an EMBL/GenBank/DDBJ whole genome shotgun (WGS) entry which is preliminary data.</text>
</comment>
<dbReference type="InterPro" id="IPR029562">
    <property type="entry name" value="Chemerin"/>
</dbReference>
<dbReference type="GO" id="GO:0005576">
    <property type="term" value="C:extracellular region"/>
    <property type="evidence" value="ECO:0007669"/>
    <property type="project" value="UniProtKB-SubCell"/>
</dbReference>
<dbReference type="EMBL" id="SRMA01025867">
    <property type="protein sequence ID" value="TRY90264.1"/>
    <property type="molecule type" value="Genomic_DNA"/>
</dbReference>
<keyword evidence="6" id="KW-1185">Reference proteome</keyword>
<dbReference type="STRING" id="623744.A0A553QJX8"/>
<feature type="non-terminal residue" evidence="5">
    <location>
        <position position="1"/>
    </location>
</feature>
<dbReference type="GO" id="GO:0005102">
    <property type="term" value="F:signaling receptor binding"/>
    <property type="evidence" value="ECO:0007669"/>
    <property type="project" value="InterPro"/>
</dbReference>
<evidence type="ECO:0000256" key="1">
    <source>
        <dbReference type="ARBA" id="ARBA00004613"/>
    </source>
</evidence>